<keyword evidence="3 7" id="KW-0813">Transport</keyword>
<evidence type="ECO:0000256" key="4">
    <source>
        <dbReference type="ARBA" id="ARBA00022692"/>
    </source>
</evidence>
<evidence type="ECO:0000256" key="1">
    <source>
        <dbReference type="ARBA" id="ARBA00004141"/>
    </source>
</evidence>
<dbReference type="GO" id="GO:0005351">
    <property type="term" value="F:carbohydrate:proton symporter activity"/>
    <property type="evidence" value="ECO:0007669"/>
    <property type="project" value="TreeGrafter"/>
</dbReference>
<keyword evidence="5 8" id="KW-1133">Transmembrane helix</keyword>
<dbReference type="PROSITE" id="PS50850">
    <property type="entry name" value="MFS"/>
    <property type="match status" value="1"/>
</dbReference>
<evidence type="ECO:0000256" key="7">
    <source>
        <dbReference type="RuleBase" id="RU003346"/>
    </source>
</evidence>
<dbReference type="GO" id="GO:0016020">
    <property type="term" value="C:membrane"/>
    <property type="evidence" value="ECO:0007669"/>
    <property type="project" value="UniProtKB-SubCell"/>
</dbReference>
<keyword evidence="4 8" id="KW-0812">Transmembrane</keyword>
<organism evidence="10 11">
    <name type="scientific">Hyaloscypha variabilis (strain UAMH 11265 / GT02V1 / F)</name>
    <name type="common">Meliniomyces variabilis</name>
    <dbReference type="NCBI Taxonomy" id="1149755"/>
    <lineage>
        <taxon>Eukaryota</taxon>
        <taxon>Fungi</taxon>
        <taxon>Dikarya</taxon>
        <taxon>Ascomycota</taxon>
        <taxon>Pezizomycotina</taxon>
        <taxon>Leotiomycetes</taxon>
        <taxon>Helotiales</taxon>
        <taxon>Hyaloscyphaceae</taxon>
        <taxon>Hyaloscypha</taxon>
        <taxon>Hyaloscypha variabilis</taxon>
    </lineage>
</organism>
<feature type="transmembrane region" description="Helical" evidence="8">
    <location>
        <begin position="299"/>
        <end position="319"/>
    </location>
</feature>
<feature type="transmembrane region" description="Helical" evidence="8">
    <location>
        <begin position="428"/>
        <end position="447"/>
    </location>
</feature>
<gene>
    <name evidence="10" type="ORF">L207DRAFT_449952</name>
</gene>
<evidence type="ECO:0000313" key="11">
    <source>
        <dbReference type="Proteomes" id="UP000235786"/>
    </source>
</evidence>
<keyword evidence="11" id="KW-1185">Reference proteome</keyword>
<dbReference type="Proteomes" id="UP000235786">
    <property type="component" value="Unassembled WGS sequence"/>
</dbReference>
<evidence type="ECO:0000256" key="2">
    <source>
        <dbReference type="ARBA" id="ARBA00010992"/>
    </source>
</evidence>
<reference evidence="10 11" key="1">
    <citation type="submission" date="2016-04" db="EMBL/GenBank/DDBJ databases">
        <title>A degradative enzymes factory behind the ericoid mycorrhizal symbiosis.</title>
        <authorList>
            <consortium name="DOE Joint Genome Institute"/>
            <person name="Martino E."/>
            <person name="Morin E."/>
            <person name="Grelet G."/>
            <person name="Kuo A."/>
            <person name="Kohler A."/>
            <person name="Daghino S."/>
            <person name="Barry K."/>
            <person name="Choi C."/>
            <person name="Cichocki N."/>
            <person name="Clum A."/>
            <person name="Copeland A."/>
            <person name="Hainaut M."/>
            <person name="Haridas S."/>
            <person name="Labutti K."/>
            <person name="Lindquist E."/>
            <person name="Lipzen A."/>
            <person name="Khouja H.-R."/>
            <person name="Murat C."/>
            <person name="Ohm R."/>
            <person name="Olson A."/>
            <person name="Spatafora J."/>
            <person name="Veneault-Fourrey C."/>
            <person name="Henrissat B."/>
            <person name="Grigoriev I."/>
            <person name="Martin F."/>
            <person name="Perotto S."/>
        </authorList>
    </citation>
    <scope>NUCLEOTIDE SEQUENCE [LARGE SCALE GENOMIC DNA]</scope>
    <source>
        <strain evidence="10 11">F</strain>
    </source>
</reference>
<comment type="subcellular location">
    <subcellularLocation>
        <location evidence="1">Membrane</location>
        <topology evidence="1">Multi-pass membrane protein</topology>
    </subcellularLocation>
</comment>
<keyword evidence="6 8" id="KW-0472">Membrane</keyword>
<dbReference type="InterPro" id="IPR005828">
    <property type="entry name" value="MFS_sugar_transport-like"/>
</dbReference>
<dbReference type="Pfam" id="PF00083">
    <property type="entry name" value="Sugar_tr"/>
    <property type="match status" value="1"/>
</dbReference>
<accession>A0A2J6SB07</accession>
<dbReference type="InterPro" id="IPR050360">
    <property type="entry name" value="MFS_Sugar_Transporters"/>
</dbReference>
<dbReference type="PROSITE" id="PS00217">
    <property type="entry name" value="SUGAR_TRANSPORT_2"/>
    <property type="match status" value="1"/>
</dbReference>
<dbReference type="PANTHER" id="PTHR48022:SF37">
    <property type="entry name" value="MAJOR FACILITATOR SUPERFAMILY (MFS) PROFILE DOMAIN-CONTAINING PROTEIN-RELATED"/>
    <property type="match status" value="1"/>
</dbReference>
<feature type="transmembrane region" description="Helical" evidence="8">
    <location>
        <begin position="398"/>
        <end position="422"/>
    </location>
</feature>
<evidence type="ECO:0000259" key="9">
    <source>
        <dbReference type="PROSITE" id="PS50850"/>
    </source>
</evidence>
<name>A0A2J6SB07_HYAVF</name>
<dbReference type="OrthoDB" id="6612291at2759"/>
<feature type="transmembrane region" description="Helical" evidence="8">
    <location>
        <begin position="133"/>
        <end position="156"/>
    </location>
</feature>
<dbReference type="InterPro" id="IPR005829">
    <property type="entry name" value="Sugar_transporter_CS"/>
</dbReference>
<dbReference type="NCBIfam" id="TIGR00879">
    <property type="entry name" value="SP"/>
    <property type="match status" value="1"/>
</dbReference>
<evidence type="ECO:0000256" key="8">
    <source>
        <dbReference type="SAM" id="Phobius"/>
    </source>
</evidence>
<feature type="transmembrane region" description="Helical" evidence="8">
    <location>
        <begin position="331"/>
        <end position="348"/>
    </location>
</feature>
<dbReference type="SUPFAM" id="SSF103473">
    <property type="entry name" value="MFS general substrate transporter"/>
    <property type="match status" value="1"/>
</dbReference>
<feature type="domain" description="Major facilitator superfamily (MFS) profile" evidence="9">
    <location>
        <begin position="10"/>
        <end position="451"/>
    </location>
</feature>
<dbReference type="Gene3D" id="1.20.1250.20">
    <property type="entry name" value="MFS general substrate transporter like domains"/>
    <property type="match status" value="1"/>
</dbReference>
<feature type="transmembrane region" description="Helical" evidence="8">
    <location>
        <begin position="262"/>
        <end position="284"/>
    </location>
</feature>
<feature type="transmembrane region" description="Helical" evidence="8">
    <location>
        <begin position="78"/>
        <end position="97"/>
    </location>
</feature>
<dbReference type="PANTHER" id="PTHR48022">
    <property type="entry name" value="PLASTIDIC GLUCOSE TRANSPORTER 4"/>
    <property type="match status" value="1"/>
</dbReference>
<evidence type="ECO:0000256" key="5">
    <source>
        <dbReference type="ARBA" id="ARBA00022989"/>
    </source>
</evidence>
<feature type="transmembrane region" description="Helical" evidence="8">
    <location>
        <begin position="53"/>
        <end position="71"/>
    </location>
</feature>
<dbReference type="InterPro" id="IPR003663">
    <property type="entry name" value="Sugar/inositol_transpt"/>
</dbReference>
<evidence type="ECO:0000256" key="3">
    <source>
        <dbReference type="ARBA" id="ARBA00022448"/>
    </source>
</evidence>
<dbReference type="EMBL" id="KZ613938">
    <property type="protein sequence ID" value="PMD47948.1"/>
    <property type="molecule type" value="Genomic_DNA"/>
</dbReference>
<dbReference type="AlphaFoldDB" id="A0A2J6SB07"/>
<feature type="transmembrane region" description="Helical" evidence="8">
    <location>
        <begin position="360"/>
        <end position="386"/>
    </location>
</feature>
<protein>
    <submittedName>
        <fullName evidence="10">General substrate transporter</fullName>
    </submittedName>
</protein>
<dbReference type="PRINTS" id="PR00171">
    <property type="entry name" value="SUGRTRNSPORT"/>
</dbReference>
<dbReference type="FunFam" id="1.20.1250.20:FF:000090">
    <property type="entry name" value="MFS sugar transporter, putative"/>
    <property type="match status" value="1"/>
</dbReference>
<dbReference type="InterPro" id="IPR036259">
    <property type="entry name" value="MFS_trans_sf"/>
</dbReference>
<feature type="transmembrane region" description="Helical" evidence="8">
    <location>
        <begin position="176"/>
        <end position="193"/>
    </location>
</feature>
<evidence type="ECO:0000256" key="6">
    <source>
        <dbReference type="ARBA" id="ARBA00023136"/>
    </source>
</evidence>
<comment type="similarity">
    <text evidence="2 7">Belongs to the major facilitator superfamily. Sugar transporter (TC 2.A.1.1) family.</text>
</comment>
<proteinExistence type="inferred from homology"/>
<dbReference type="InterPro" id="IPR020846">
    <property type="entry name" value="MFS_dom"/>
</dbReference>
<evidence type="ECO:0000313" key="10">
    <source>
        <dbReference type="EMBL" id="PMD47948.1"/>
    </source>
</evidence>
<sequence>MKPKVYQFFVALFASFGSFLYGYDLGVIASVVASDSFVHKFLESEGSTKSGTVVALFTGGAFFGAFAAGYCDPLGRRGTLVLGSALFLVGGILQTAAEAISMLYVGRLFAGFGIGILVEIVPQFQAEISHASIRGIITSLQQAMLGVGALAANWIGYGCFTRWQNTGISAQWRIPLALQMVPAIGLAACIYLFPESPRWLIDHGRNEEGMETLAQLHANGNKEDPYVQAEYSIIQAQIADEHENAAKSYAELFKNRSNFRRILLACAVQASTQMTGVSAIQYFSPAIFAQIGISADKTLLYQGINSILGELAQFIFFFLIDRVGRRPLQIWGNLACAVAFIIGAALLAEYPPTNSNNAAHWAFIVASTWVFNFCFCASGTMSWIIPAEIFNTATRVKGISLATMVSFAFNTMIGQVTPVALAKIGWRYYILFIVCDITNALFFYLFLPETKGVTLEAMNDLFMNSPIVVPGTHWQPPLEVDVDRVAEKISAHGHMEDVDGDGEKIDTQRQIEVATV</sequence>
<feature type="transmembrane region" description="Helical" evidence="8">
    <location>
        <begin position="103"/>
        <end position="121"/>
    </location>
</feature>